<dbReference type="InterPro" id="IPR009000">
    <property type="entry name" value="Transl_B-barrel_sf"/>
</dbReference>
<dbReference type="InterPro" id="IPR045864">
    <property type="entry name" value="aa-tRNA-synth_II/BPL/LPL"/>
</dbReference>
<evidence type="ECO:0000256" key="25">
    <source>
        <dbReference type="ARBA" id="ARBA00032577"/>
    </source>
</evidence>
<dbReference type="Gene3D" id="3.90.550.10">
    <property type="entry name" value="Spore Coat Polysaccharide Biosynthesis Protein SpsA, Chain A"/>
    <property type="match status" value="1"/>
</dbReference>
<dbReference type="EMBL" id="MNPL01002392">
    <property type="protein sequence ID" value="OQR78312.1"/>
    <property type="molecule type" value="Genomic_DNA"/>
</dbReference>
<proteinExistence type="inferred from homology"/>
<comment type="pathway">
    <text evidence="3">Protein modification; protein glycosylation.</text>
</comment>
<keyword evidence="12" id="KW-0812">Transmembrane</keyword>
<evidence type="ECO:0000256" key="8">
    <source>
        <dbReference type="ARBA" id="ARBA00022555"/>
    </source>
</evidence>
<evidence type="ECO:0000256" key="7">
    <source>
        <dbReference type="ARBA" id="ARBA00017959"/>
    </source>
</evidence>
<dbReference type="Gene3D" id="3.30.980.10">
    <property type="entry name" value="Threonyl-trna Synthetase, Chain A, domain 2"/>
    <property type="match status" value="1"/>
</dbReference>
<evidence type="ECO:0000259" key="27">
    <source>
        <dbReference type="PROSITE" id="PS50860"/>
    </source>
</evidence>
<comment type="similarity">
    <text evidence="5">Belongs to the class-II aminoacyl-tRNA synthetase family. Alax-L subfamily.</text>
</comment>
<dbReference type="EC" id="6.1.1.7" evidence="6"/>
<dbReference type="InterPro" id="IPR029044">
    <property type="entry name" value="Nucleotide-diphossugar_trans"/>
</dbReference>
<dbReference type="Pfam" id="PF03071">
    <property type="entry name" value="GNT-I"/>
    <property type="match status" value="1"/>
</dbReference>
<name>A0A1V9XY03_9ACAR</name>
<dbReference type="CDD" id="cd00673">
    <property type="entry name" value="AlaRS_core"/>
    <property type="match status" value="1"/>
</dbReference>
<dbReference type="InterPro" id="IPR018164">
    <property type="entry name" value="Ala-tRNA-synth_IIc_N"/>
</dbReference>
<dbReference type="PANTHER" id="PTHR11777:SF9">
    <property type="entry name" value="ALANINE--TRNA LIGASE, CYTOPLASMIC"/>
    <property type="match status" value="1"/>
</dbReference>
<dbReference type="STRING" id="418985.A0A1V9XY03"/>
<evidence type="ECO:0000256" key="5">
    <source>
        <dbReference type="ARBA" id="ARBA00008429"/>
    </source>
</evidence>
<dbReference type="SUPFAM" id="SSF55186">
    <property type="entry name" value="ThrRS/AlaRS common domain"/>
    <property type="match status" value="1"/>
</dbReference>
<evidence type="ECO:0000256" key="24">
    <source>
        <dbReference type="ARBA" id="ARBA00023211"/>
    </source>
</evidence>
<dbReference type="GO" id="GO:0000049">
    <property type="term" value="F:tRNA binding"/>
    <property type="evidence" value="ECO:0007669"/>
    <property type="project" value="UniProtKB-KW"/>
</dbReference>
<dbReference type="GO" id="GO:0046872">
    <property type="term" value="F:metal ion binding"/>
    <property type="evidence" value="ECO:0007669"/>
    <property type="project" value="UniProtKB-KW"/>
</dbReference>
<keyword evidence="9 28" id="KW-0436">Ligase</keyword>
<dbReference type="InterPro" id="IPR002318">
    <property type="entry name" value="Ala-tRNA-lgiase_IIc"/>
</dbReference>
<dbReference type="UniPathway" id="UPA00378"/>
<keyword evidence="18" id="KW-0648">Protein biosynthesis</keyword>
<dbReference type="GO" id="GO:0004813">
    <property type="term" value="F:alanine-tRNA ligase activity"/>
    <property type="evidence" value="ECO:0007669"/>
    <property type="project" value="UniProtKB-EC"/>
</dbReference>
<evidence type="ECO:0000256" key="13">
    <source>
        <dbReference type="ARBA" id="ARBA00022723"/>
    </source>
</evidence>
<dbReference type="GO" id="GO:0000139">
    <property type="term" value="C:Golgi membrane"/>
    <property type="evidence" value="ECO:0007669"/>
    <property type="project" value="UniProtKB-SubCell"/>
</dbReference>
<dbReference type="GO" id="GO:0008375">
    <property type="term" value="F:acetylglucosaminyltransferase activity"/>
    <property type="evidence" value="ECO:0007669"/>
    <property type="project" value="InterPro"/>
</dbReference>
<dbReference type="SUPFAM" id="SSF101353">
    <property type="entry name" value="Putative anticodon-binding domain of alanyl-tRNA synthetase (AlaRS)"/>
    <property type="match status" value="1"/>
</dbReference>
<keyword evidence="17" id="KW-0694">RNA-binding</keyword>
<keyword evidence="22" id="KW-0472">Membrane</keyword>
<evidence type="ECO:0000256" key="17">
    <source>
        <dbReference type="ARBA" id="ARBA00022884"/>
    </source>
</evidence>
<keyword evidence="8" id="KW-0820">tRNA-binding</keyword>
<keyword evidence="14" id="KW-0547">Nucleotide-binding</keyword>
<accession>A0A1V9XY03</accession>
<dbReference type="InterPro" id="IPR012947">
    <property type="entry name" value="tRNA_SAD"/>
</dbReference>
<dbReference type="InParanoid" id="A0A1V9XY03"/>
<keyword evidence="24" id="KW-0464">Manganese</keyword>
<evidence type="ECO:0000256" key="19">
    <source>
        <dbReference type="ARBA" id="ARBA00022968"/>
    </source>
</evidence>
<dbReference type="GO" id="GO:0005739">
    <property type="term" value="C:mitochondrion"/>
    <property type="evidence" value="ECO:0007669"/>
    <property type="project" value="TreeGrafter"/>
</dbReference>
<feature type="non-terminal residue" evidence="28">
    <location>
        <position position="1032"/>
    </location>
</feature>
<dbReference type="InterPro" id="IPR004139">
    <property type="entry name" value="Glyco_trans_13"/>
</dbReference>
<comment type="subcellular location">
    <subcellularLocation>
        <location evidence="2">Golgi apparatus membrane</location>
        <topology evidence="2">Single-pass type II membrane protein</topology>
    </subcellularLocation>
</comment>
<dbReference type="GO" id="GO:0005524">
    <property type="term" value="F:ATP binding"/>
    <property type="evidence" value="ECO:0007669"/>
    <property type="project" value="UniProtKB-KW"/>
</dbReference>
<organism evidence="28 29">
    <name type="scientific">Tropilaelaps mercedesae</name>
    <dbReference type="NCBI Taxonomy" id="418985"/>
    <lineage>
        <taxon>Eukaryota</taxon>
        <taxon>Metazoa</taxon>
        <taxon>Ecdysozoa</taxon>
        <taxon>Arthropoda</taxon>
        <taxon>Chelicerata</taxon>
        <taxon>Arachnida</taxon>
        <taxon>Acari</taxon>
        <taxon>Parasitiformes</taxon>
        <taxon>Mesostigmata</taxon>
        <taxon>Gamasina</taxon>
        <taxon>Dermanyssoidea</taxon>
        <taxon>Laelapidae</taxon>
        <taxon>Tropilaelaps</taxon>
    </lineage>
</organism>
<comment type="similarity">
    <text evidence="4">Belongs to the glycosyltransferase 13 family.</text>
</comment>
<evidence type="ECO:0000256" key="21">
    <source>
        <dbReference type="ARBA" id="ARBA00023034"/>
    </source>
</evidence>
<dbReference type="InterPro" id="IPR018163">
    <property type="entry name" value="Thr/Ala-tRNA-synth_IIc_edit"/>
</dbReference>
<dbReference type="PANTHER" id="PTHR11777">
    <property type="entry name" value="ALANYL-TRNA SYNTHETASE"/>
    <property type="match status" value="1"/>
</dbReference>
<evidence type="ECO:0000256" key="2">
    <source>
        <dbReference type="ARBA" id="ARBA00004323"/>
    </source>
</evidence>
<dbReference type="FunFam" id="3.30.930.10:FF:000011">
    <property type="entry name" value="Alanine--tRNA ligase, cytoplasmic"/>
    <property type="match status" value="1"/>
</dbReference>
<evidence type="ECO:0000256" key="16">
    <source>
        <dbReference type="ARBA" id="ARBA00022840"/>
    </source>
</evidence>
<keyword evidence="11" id="KW-0808">Transferase</keyword>
<gene>
    <name evidence="28" type="ORF">BIW11_06490</name>
</gene>
<reference evidence="28 29" key="1">
    <citation type="journal article" date="2017" name="Gigascience">
        <title>Draft genome of the honey bee ectoparasitic mite, Tropilaelaps mercedesae, is shaped by the parasitic life history.</title>
        <authorList>
            <person name="Dong X."/>
            <person name="Armstrong S.D."/>
            <person name="Xia D."/>
            <person name="Makepeace B.L."/>
            <person name="Darby A.C."/>
            <person name="Kadowaki T."/>
        </authorList>
    </citation>
    <scope>NUCLEOTIDE SEQUENCE [LARGE SCALE GENOMIC DNA]</scope>
    <source>
        <strain evidence="28">Wuxi-XJTLU</strain>
    </source>
</reference>
<evidence type="ECO:0000256" key="20">
    <source>
        <dbReference type="ARBA" id="ARBA00022989"/>
    </source>
</evidence>
<comment type="caution">
    <text evidence="28">The sequence shown here is derived from an EMBL/GenBank/DDBJ whole genome shotgun (WGS) entry which is preliminary data.</text>
</comment>
<dbReference type="SUPFAM" id="SSF55681">
    <property type="entry name" value="Class II aaRS and biotin synthetases"/>
    <property type="match status" value="1"/>
</dbReference>
<dbReference type="OrthoDB" id="2423964at2759"/>
<dbReference type="GO" id="GO:0006419">
    <property type="term" value="P:alanyl-tRNA aminoacylation"/>
    <property type="evidence" value="ECO:0007669"/>
    <property type="project" value="InterPro"/>
</dbReference>
<evidence type="ECO:0000256" key="14">
    <source>
        <dbReference type="ARBA" id="ARBA00022741"/>
    </source>
</evidence>
<evidence type="ECO:0000256" key="11">
    <source>
        <dbReference type="ARBA" id="ARBA00022679"/>
    </source>
</evidence>
<feature type="domain" description="Alanyl-transfer RNA synthetases family profile" evidence="27">
    <location>
        <begin position="18"/>
        <end position="1012"/>
    </location>
</feature>
<dbReference type="InterPro" id="IPR050058">
    <property type="entry name" value="Ala-tRNA_ligase"/>
</dbReference>
<evidence type="ECO:0000313" key="28">
    <source>
        <dbReference type="EMBL" id="OQR78312.1"/>
    </source>
</evidence>
<keyword evidence="23" id="KW-0030">Aminoacyl-tRNA synthetase</keyword>
<dbReference type="InterPro" id="IPR018165">
    <property type="entry name" value="Ala-tRNA-synth_IIc_core"/>
</dbReference>
<evidence type="ECO:0000256" key="9">
    <source>
        <dbReference type="ARBA" id="ARBA00022598"/>
    </source>
</evidence>
<dbReference type="Proteomes" id="UP000192247">
    <property type="component" value="Unassembled WGS sequence"/>
</dbReference>
<comment type="cofactor">
    <cofactor evidence="1">
        <name>Mn(2+)</name>
        <dbReference type="ChEBI" id="CHEBI:29035"/>
    </cofactor>
</comment>
<protein>
    <recommendedName>
        <fullName evidence="7">Alanine--tRNA ligase</fullName>
        <ecNumber evidence="6">6.1.1.7</ecNumber>
    </recommendedName>
    <alternativeName>
        <fullName evidence="25">Alanyl-tRNA synthetase</fullName>
    </alternativeName>
</protein>
<keyword evidence="21" id="KW-0333">Golgi apparatus</keyword>
<evidence type="ECO:0000313" key="29">
    <source>
        <dbReference type="Proteomes" id="UP000192247"/>
    </source>
</evidence>
<dbReference type="SUPFAM" id="SSF50447">
    <property type="entry name" value="Translation proteins"/>
    <property type="match status" value="1"/>
</dbReference>
<evidence type="ECO:0000256" key="22">
    <source>
        <dbReference type="ARBA" id="ARBA00023136"/>
    </source>
</evidence>
<evidence type="ECO:0000256" key="15">
    <source>
        <dbReference type="ARBA" id="ARBA00022833"/>
    </source>
</evidence>
<evidence type="ECO:0000256" key="26">
    <source>
        <dbReference type="ARBA" id="ARBA00048300"/>
    </source>
</evidence>
<evidence type="ECO:0000256" key="10">
    <source>
        <dbReference type="ARBA" id="ARBA00022676"/>
    </source>
</evidence>
<dbReference type="SMART" id="SM00863">
    <property type="entry name" value="tRNA_SAD"/>
    <property type="match status" value="1"/>
</dbReference>
<evidence type="ECO:0000256" key="23">
    <source>
        <dbReference type="ARBA" id="ARBA00023146"/>
    </source>
</evidence>
<dbReference type="GO" id="GO:0002161">
    <property type="term" value="F:aminoacyl-tRNA deacylase activity"/>
    <property type="evidence" value="ECO:0007669"/>
    <property type="project" value="TreeGrafter"/>
</dbReference>
<evidence type="ECO:0000256" key="6">
    <source>
        <dbReference type="ARBA" id="ARBA00013168"/>
    </source>
</evidence>
<dbReference type="SUPFAM" id="SSF53448">
    <property type="entry name" value="Nucleotide-diphospho-sugar transferases"/>
    <property type="match status" value="1"/>
</dbReference>
<evidence type="ECO:0000256" key="12">
    <source>
        <dbReference type="ARBA" id="ARBA00022692"/>
    </source>
</evidence>
<dbReference type="PRINTS" id="PR00980">
    <property type="entry name" value="TRNASYNTHALA"/>
</dbReference>
<keyword evidence="19" id="KW-0735">Signal-anchor</keyword>
<dbReference type="Gene3D" id="2.40.30.130">
    <property type="match status" value="1"/>
</dbReference>
<evidence type="ECO:0000256" key="1">
    <source>
        <dbReference type="ARBA" id="ARBA00001936"/>
    </source>
</evidence>
<comment type="catalytic activity">
    <reaction evidence="26">
        <text>tRNA(Ala) + L-alanine + ATP = L-alanyl-tRNA(Ala) + AMP + diphosphate</text>
        <dbReference type="Rhea" id="RHEA:12540"/>
        <dbReference type="Rhea" id="RHEA-COMP:9657"/>
        <dbReference type="Rhea" id="RHEA-COMP:9923"/>
        <dbReference type="ChEBI" id="CHEBI:30616"/>
        <dbReference type="ChEBI" id="CHEBI:33019"/>
        <dbReference type="ChEBI" id="CHEBI:57972"/>
        <dbReference type="ChEBI" id="CHEBI:78442"/>
        <dbReference type="ChEBI" id="CHEBI:78497"/>
        <dbReference type="ChEBI" id="CHEBI:456215"/>
        <dbReference type="EC" id="6.1.1.7"/>
    </reaction>
</comment>
<evidence type="ECO:0000256" key="3">
    <source>
        <dbReference type="ARBA" id="ARBA00004922"/>
    </source>
</evidence>
<keyword evidence="20" id="KW-1133">Transmembrane helix</keyword>
<dbReference type="InterPro" id="IPR018162">
    <property type="entry name" value="Ala-tRNA-ligase_IIc_anticod-bd"/>
</dbReference>
<sequence>MAKLLPCISTVCISRRNLGHRQVTSRFLDFFQERQHVIVPSSSLLAPPETGLLFTNAGMNQFMRVLSGSEPAWVGRATSLQDCIRVGGKHNDLDEVGHDGHHHTFFQMLGSWSFGDYFKEEACLFALELLTSGYGLKKDQLKVTYFAGDSGLSVEADTETKHVWLNLGILEKNIMMRGLKDNFWEMGQTGPCGPCTEVHIVSGGELREIWNIVFIQYNRLPNGSLCALKTPYVDTGLGLERLCAILQGKTSNYDTDLFAPLIQQLEKNSGLLYHGSFDDTQDIAFRLVADHCRMVTKAVAQGILPDHRNAGNKLRRVLRRAVHASQFRLGLKPGQLAELSEIAGDILDVSGISEVKAVINDEEKRYLAMLRKADSVFAAEHQIVATQTLNSAASGAATLSVMRRRSPYLLVFLSLFSVCWIALTYHLLRAPDSNAVGDVQLTPYYRHDIEGKLESFELELRDQKTETQKLFHGIQPFRDGHRQSIGLRTDVTLLLGNAETRSAEKRVIPVLLFACNRVTVRKPIEQLLALRPSAERFPIIVSADCNHQFTINTIRSYGQRVQLIQQPNQTEFRLAPKQKKFRGYYAIARHYGWALNKIFVDLNYNAAIIVEDDLEVAPDFFSYFESLLPILEADPTLYCVSAWNDNGKKGLIDFNNASLLHRSDFFPGLGWMLTRQLWTEELMNKWPKAFWDDWIREPAQRRNRACIRPEVSRTKTFGKQIDWNGFSEHFEDFRRKSQAESLSSMNKKVNLDFHSKALKAASVPSTGHSKIYQNVYEMSSTIVYCAEVGSDCWVVALGDTCFYPEGGGQVADIGTITTKDDQEYRVRNVAKIGDHILHIIEGARCGPQIGSEVILRVDRTHREQCTWHHSACHLLNAAIKHQLGQNVQQHSSAVCDRHFRLDVIARSPVDVFHIEEFINSAIAANLSVQTEERGRDEALSDPRIIRLPGEVYPERIRLVRCGDVSIEACCGTHVSRTGEIPKVVILSSRSLGIHIKSVTATAAASDIAIENAELISTKIIALQSTVEQLTPE</sequence>
<dbReference type="FunFam" id="3.90.550.10:FF:000055">
    <property type="entry name" value="Alpha-1,3-mannosyl-glycoprotein 2-beta-N-acetylglucosaminyltransferase"/>
    <property type="match status" value="1"/>
</dbReference>
<dbReference type="FunFam" id="3.30.980.10:FF:000004">
    <property type="entry name" value="Alanine--tRNA ligase, cytoplasmic"/>
    <property type="match status" value="1"/>
</dbReference>
<dbReference type="Pfam" id="PF07973">
    <property type="entry name" value="tRNA_SAD"/>
    <property type="match status" value="1"/>
</dbReference>
<evidence type="ECO:0000256" key="4">
    <source>
        <dbReference type="ARBA" id="ARBA00006492"/>
    </source>
</evidence>
<dbReference type="Pfam" id="PF01411">
    <property type="entry name" value="tRNA-synt_2c"/>
    <property type="match status" value="1"/>
</dbReference>
<keyword evidence="13" id="KW-0479">Metal-binding</keyword>
<keyword evidence="15" id="KW-0862">Zinc</keyword>
<evidence type="ECO:0000256" key="18">
    <source>
        <dbReference type="ARBA" id="ARBA00022917"/>
    </source>
</evidence>
<dbReference type="PROSITE" id="PS50860">
    <property type="entry name" value="AA_TRNA_LIGASE_II_ALA"/>
    <property type="match status" value="1"/>
</dbReference>
<keyword evidence="29" id="KW-1185">Reference proteome</keyword>
<keyword evidence="10" id="KW-0328">Glycosyltransferase</keyword>
<dbReference type="Gene3D" id="3.30.930.10">
    <property type="entry name" value="Bira Bifunctional Protein, Domain 2"/>
    <property type="match status" value="1"/>
</dbReference>
<keyword evidence="16" id="KW-0067">ATP-binding</keyword>
<dbReference type="AlphaFoldDB" id="A0A1V9XY03"/>